<dbReference type="InterPro" id="IPR009003">
    <property type="entry name" value="Peptidase_S1_PA"/>
</dbReference>
<accession>A0A5E4NGD2</accession>
<dbReference type="GO" id="GO:0004252">
    <property type="term" value="F:serine-type endopeptidase activity"/>
    <property type="evidence" value="ECO:0007669"/>
    <property type="project" value="InterPro"/>
</dbReference>
<evidence type="ECO:0000313" key="2">
    <source>
        <dbReference type="EMBL" id="VVC42232.1"/>
    </source>
</evidence>
<keyword evidence="3" id="KW-1185">Reference proteome</keyword>
<dbReference type="GO" id="GO:0006508">
    <property type="term" value="P:proteolysis"/>
    <property type="evidence" value="ECO:0007669"/>
    <property type="project" value="UniProtKB-KW"/>
</dbReference>
<organism evidence="2 3">
    <name type="scientific">Cinara cedri</name>
    <dbReference type="NCBI Taxonomy" id="506608"/>
    <lineage>
        <taxon>Eukaryota</taxon>
        <taxon>Metazoa</taxon>
        <taxon>Ecdysozoa</taxon>
        <taxon>Arthropoda</taxon>
        <taxon>Hexapoda</taxon>
        <taxon>Insecta</taxon>
        <taxon>Pterygota</taxon>
        <taxon>Neoptera</taxon>
        <taxon>Paraneoptera</taxon>
        <taxon>Hemiptera</taxon>
        <taxon>Sternorrhyncha</taxon>
        <taxon>Aphidomorpha</taxon>
        <taxon>Aphidoidea</taxon>
        <taxon>Aphididae</taxon>
        <taxon>Lachninae</taxon>
        <taxon>Cinara</taxon>
    </lineage>
</organism>
<dbReference type="Gene3D" id="2.40.10.10">
    <property type="entry name" value="Trypsin-like serine proteases"/>
    <property type="match status" value="2"/>
</dbReference>
<dbReference type="InterPro" id="IPR001254">
    <property type="entry name" value="Trypsin_dom"/>
</dbReference>
<evidence type="ECO:0000259" key="1">
    <source>
        <dbReference type="Pfam" id="PF00089"/>
    </source>
</evidence>
<dbReference type="EMBL" id="CABPRJ010001942">
    <property type="protein sequence ID" value="VVC42232.1"/>
    <property type="molecule type" value="Genomic_DNA"/>
</dbReference>
<dbReference type="Pfam" id="PF00089">
    <property type="entry name" value="Trypsin"/>
    <property type="match status" value="1"/>
</dbReference>
<dbReference type="SUPFAM" id="SSF50494">
    <property type="entry name" value="Trypsin-like serine proteases"/>
    <property type="match status" value="1"/>
</dbReference>
<dbReference type="Proteomes" id="UP000325440">
    <property type="component" value="Unassembled WGS sequence"/>
</dbReference>
<name>A0A5E4NGD2_9HEMI</name>
<evidence type="ECO:0000313" key="3">
    <source>
        <dbReference type="Proteomes" id="UP000325440"/>
    </source>
</evidence>
<feature type="domain" description="Peptidase S1" evidence="1">
    <location>
        <begin position="13"/>
        <end position="100"/>
    </location>
</feature>
<protein>
    <submittedName>
        <fullName evidence="2">Peptidase S1, PA clan,Serine proteases, trypsin domain</fullName>
    </submittedName>
</protein>
<dbReference type="OrthoDB" id="7726766at2759"/>
<proteinExistence type="predicted"/>
<reference evidence="2 3" key="1">
    <citation type="submission" date="2019-08" db="EMBL/GenBank/DDBJ databases">
        <authorList>
            <person name="Alioto T."/>
            <person name="Alioto T."/>
            <person name="Gomez Garrido J."/>
        </authorList>
    </citation>
    <scope>NUCLEOTIDE SEQUENCE [LARGE SCALE GENOMIC DNA]</scope>
</reference>
<keyword evidence="2" id="KW-0378">Hydrolase</keyword>
<gene>
    <name evidence="2" type="ORF">CINCED_3A013611</name>
</gene>
<dbReference type="AlphaFoldDB" id="A0A5E4NGD2"/>
<sequence>MDKDDGLTRSNIYNLVVIELKSDVRMSNNVMPVFIDWIIKFTVQNGLVGKLASWGDMNNMAESSVLSLPYIDRQTCLQMYENVFKNNLTTDTFCAGSKSGGTI</sequence>
<keyword evidence="2" id="KW-0645">Protease</keyword>
<dbReference type="InterPro" id="IPR043504">
    <property type="entry name" value="Peptidase_S1_PA_chymotrypsin"/>
</dbReference>